<sequence length="116" mass="12412">MSESIGVEVVYALKARQEIVRLSLPAGSTVQQAIEASGLMQKFPEISLDKGGNKVGIFAKLTPLGTELRDRDRVEIYRPLIADPKEVRRKRASAGKAMKKGGGDAGTDDGPEDSGD</sequence>
<dbReference type="InterPro" id="IPR037021">
    <property type="entry name" value="RnfH_sf"/>
</dbReference>
<protein>
    <recommendedName>
        <fullName evidence="2">UPF0125 protein G3580_10110</fullName>
    </recommendedName>
</protein>
<dbReference type="PANTHER" id="PTHR37483">
    <property type="entry name" value="UPF0125 PROTEIN RATB"/>
    <property type="match status" value="1"/>
</dbReference>
<feature type="region of interest" description="Disordered" evidence="3">
    <location>
        <begin position="87"/>
        <end position="116"/>
    </location>
</feature>
<evidence type="ECO:0000313" key="5">
    <source>
        <dbReference type="Proteomes" id="UP000501991"/>
    </source>
</evidence>
<comment type="similarity">
    <text evidence="1 2">Belongs to the UPF0125 (RnfH) family.</text>
</comment>
<dbReference type="Proteomes" id="UP000501991">
    <property type="component" value="Chromosome"/>
</dbReference>
<name>A0A6C1B2T5_9RHOO</name>
<evidence type="ECO:0000256" key="1">
    <source>
        <dbReference type="ARBA" id="ARBA00010645"/>
    </source>
</evidence>
<evidence type="ECO:0000256" key="2">
    <source>
        <dbReference type="HAMAP-Rule" id="MF_00460"/>
    </source>
</evidence>
<dbReference type="InterPro" id="IPR016155">
    <property type="entry name" value="Mopterin_synth/thiamin_S_b"/>
</dbReference>
<dbReference type="Gene3D" id="3.10.20.280">
    <property type="entry name" value="RnfH-like"/>
    <property type="match status" value="1"/>
</dbReference>
<dbReference type="SUPFAM" id="SSF54285">
    <property type="entry name" value="MoaD/ThiS"/>
    <property type="match status" value="1"/>
</dbReference>
<proteinExistence type="inferred from homology"/>
<dbReference type="PANTHER" id="PTHR37483:SF1">
    <property type="entry name" value="UPF0125 PROTEIN RATB"/>
    <property type="match status" value="1"/>
</dbReference>
<keyword evidence="5" id="KW-1185">Reference proteome</keyword>
<dbReference type="InterPro" id="IPR005346">
    <property type="entry name" value="RnfH"/>
</dbReference>
<gene>
    <name evidence="4" type="ORF">G3580_10110</name>
</gene>
<dbReference type="RefSeq" id="WP_173765158.1">
    <property type="nucleotide sequence ID" value="NZ_CP048836.1"/>
</dbReference>
<dbReference type="Pfam" id="PF03658">
    <property type="entry name" value="Ub-RnfH"/>
    <property type="match status" value="1"/>
</dbReference>
<evidence type="ECO:0000256" key="3">
    <source>
        <dbReference type="SAM" id="MobiDB-lite"/>
    </source>
</evidence>
<dbReference type="HAMAP" id="MF_00460">
    <property type="entry name" value="UPF0125_RnfH"/>
    <property type="match status" value="1"/>
</dbReference>
<feature type="compositionally biased region" description="Basic residues" evidence="3">
    <location>
        <begin position="87"/>
        <end position="99"/>
    </location>
</feature>
<reference evidence="4 5" key="1">
    <citation type="submission" date="2020-02" db="EMBL/GenBank/DDBJ databases">
        <title>Nitrogenibacter mangrovi gen. nov., sp. nov. isolated from mangrove sediment, a denitrifying betaproteobacterium.</title>
        <authorList>
            <person name="Liao H."/>
            <person name="Tian Y."/>
        </authorList>
    </citation>
    <scope>NUCLEOTIDE SEQUENCE [LARGE SCALE GENOMIC DNA]</scope>
    <source>
        <strain evidence="4 5">M9-3-2</strain>
    </source>
</reference>
<feature type="compositionally biased region" description="Acidic residues" evidence="3">
    <location>
        <begin position="106"/>
        <end position="116"/>
    </location>
</feature>
<dbReference type="NCBIfam" id="NF002490">
    <property type="entry name" value="PRK01777.1"/>
    <property type="match status" value="1"/>
</dbReference>
<evidence type="ECO:0000313" key="4">
    <source>
        <dbReference type="EMBL" id="QID17962.1"/>
    </source>
</evidence>
<dbReference type="AlphaFoldDB" id="A0A6C1B2T5"/>
<dbReference type="EMBL" id="CP048836">
    <property type="protein sequence ID" value="QID17962.1"/>
    <property type="molecule type" value="Genomic_DNA"/>
</dbReference>
<dbReference type="KEGG" id="azq:G3580_10110"/>
<accession>A0A6C1B2T5</accession>
<organism evidence="4 5">
    <name type="scientific">Nitrogeniibacter mangrovi</name>
    <dbReference type="NCBI Taxonomy" id="2016596"/>
    <lineage>
        <taxon>Bacteria</taxon>
        <taxon>Pseudomonadati</taxon>
        <taxon>Pseudomonadota</taxon>
        <taxon>Betaproteobacteria</taxon>
        <taxon>Rhodocyclales</taxon>
        <taxon>Zoogloeaceae</taxon>
        <taxon>Nitrogeniibacter</taxon>
    </lineage>
</organism>